<dbReference type="Gene3D" id="3.40.50.2000">
    <property type="entry name" value="Glycogen Phosphorylase B"/>
    <property type="match status" value="2"/>
</dbReference>
<evidence type="ECO:0000256" key="2">
    <source>
        <dbReference type="ARBA" id="ARBA00022676"/>
    </source>
</evidence>
<dbReference type="InterPro" id="IPR048284">
    <property type="entry name" value="EryCIII-like_N"/>
</dbReference>
<reference evidence="6" key="2">
    <citation type="submission" date="2006-08" db="EMBL/GenBank/DDBJ databases">
        <authorList>
            <person name="Jia X.-Y."/>
            <person name="Zhao Q.-F."/>
            <person name="Tian Z.-H."/>
            <person name="Tang G.-L."/>
            <person name="Liu W."/>
        </authorList>
    </citation>
    <scope>NUCLEOTIDE SEQUENCE</scope>
</reference>
<dbReference type="AlphaFoldDB" id="Q0R4P9"/>
<dbReference type="GO" id="GO:0017000">
    <property type="term" value="P:antibiotic biosynthetic process"/>
    <property type="evidence" value="ECO:0007669"/>
    <property type="project" value="UniProtKB-ARBA"/>
</dbReference>
<dbReference type="GO" id="GO:0016758">
    <property type="term" value="F:hexosyltransferase activity"/>
    <property type="evidence" value="ECO:0007669"/>
    <property type="project" value="UniProtKB-ARBA"/>
</dbReference>
<evidence type="ECO:0000256" key="3">
    <source>
        <dbReference type="ARBA" id="ARBA00022679"/>
    </source>
</evidence>
<protein>
    <submittedName>
        <fullName evidence="6">ChlC7</fullName>
    </submittedName>
</protein>
<dbReference type="InterPro" id="IPR050426">
    <property type="entry name" value="Glycosyltransferase_28"/>
</dbReference>
<dbReference type="GO" id="GO:0008194">
    <property type="term" value="F:UDP-glycosyltransferase activity"/>
    <property type="evidence" value="ECO:0007669"/>
    <property type="project" value="InterPro"/>
</dbReference>
<accession>Q0R4P9</accession>
<evidence type="ECO:0000256" key="1">
    <source>
        <dbReference type="ARBA" id="ARBA00006962"/>
    </source>
</evidence>
<dbReference type="Pfam" id="PF21036">
    <property type="entry name" value="EryCIII-like_N"/>
    <property type="match status" value="1"/>
</dbReference>
<comment type="similarity">
    <text evidence="1">Belongs to the glycosyltransferase 28 family.</text>
</comment>
<dbReference type="PANTHER" id="PTHR48050">
    <property type="entry name" value="STEROL 3-BETA-GLUCOSYLTRANSFERASE"/>
    <property type="match status" value="1"/>
</dbReference>
<dbReference type="CDD" id="cd03784">
    <property type="entry name" value="GT1_Gtf-like"/>
    <property type="match status" value="1"/>
</dbReference>
<dbReference type="SUPFAM" id="SSF53756">
    <property type="entry name" value="UDP-Glycosyltransferase/glycogen phosphorylase"/>
    <property type="match status" value="1"/>
</dbReference>
<name>Q0R4P9_STRAT</name>
<keyword evidence="3" id="KW-0808">Transferase</keyword>
<sequence length="411" mass="44085">MRVLFTPYPWASHYYQMVGLVWAFRATGHEVRIAVPPSLTGAVTGSGAIAVPVGGSYDLNAGITDLVRARHELDRPDNRNERGELRPEVRRTLLGLRMVPHTRAAEDIAGDLVAFARAWRPDLVIYDPLVYGAPLAAAAARAPVVRHLWGPDMTRNIVMPGCGVSAQDDPRAAWPEDLAALYERYGAKPQADVAARTLDNCPESLQLPGVPNRLPMRFTAYNGSAVAPAWLSEPPARPRVCVTWGSAATALLGDGTFLVPRILDALSGLDVEIVVAVKEADAARIPDLPARTRIVTGMPLELIMPSCDAIIHQSGSGTTLTAALHGIPQLTLPQVADQSLVSERLARTGAGIGLASDETEPHAIKAAAQRLLVDGEHRMAALRLREEMLAQPTPSETVPTLADLVATHQPH</sequence>
<dbReference type="InterPro" id="IPR002213">
    <property type="entry name" value="UDP_glucos_trans"/>
</dbReference>
<reference evidence="6" key="1">
    <citation type="journal article" date="2006" name="Chem. Biol.">
        <title>Genetic characterization of the chlorothricin gene cluster as a model for spirotetronate antibiotic biosynthesis.</title>
        <authorList>
            <person name="Jia X.Y."/>
            <person name="Tian Z.H."/>
            <person name="Shao L."/>
            <person name="Qu X.D."/>
            <person name="Zhao Q.F."/>
            <person name="Tang J."/>
            <person name="Tang G.L."/>
            <person name="Liu W."/>
        </authorList>
    </citation>
    <scope>NUCLEOTIDE SEQUENCE</scope>
</reference>
<dbReference type="Pfam" id="PF06722">
    <property type="entry name" value="EryCIII-like_C"/>
    <property type="match status" value="1"/>
</dbReference>
<feature type="domain" description="Erythromycin biosynthesis protein CIII-like C-terminal" evidence="4">
    <location>
        <begin position="261"/>
        <end position="404"/>
    </location>
</feature>
<dbReference type="FunFam" id="3.40.50.2000:FF:000072">
    <property type="entry name" value="Glycosyl transferase"/>
    <property type="match status" value="1"/>
</dbReference>
<evidence type="ECO:0000313" key="6">
    <source>
        <dbReference type="EMBL" id="AAZ77672.1"/>
    </source>
</evidence>
<dbReference type="InterPro" id="IPR010610">
    <property type="entry name" value="EryCIII-like_C"/>
</dbReference>
<dbReference type="PANTHER" id="PTHR48050:SF13">
    <property type="entry name" value="STEROL 3-BETA-GLUCOSYLTRANSFERASE UGT80A2"/>
    <property type="match status" value="1"/>
</dbReference>
<organism evidence="6">
    <name type="scientific">Streptomyces antibioticus</name>
    <dbReference type="NCBI Taxonomy" id="1890"/>
    <lineage>
        <taxon>Bacteria</taxon>
        <taxon>Bacillati</taxon>
        <taxon>Actinomycetota</taxon>
        <taxon>Actinomycetes</taxon>
        <taxon>Kitasatosporales</taxon>
        <taxon>Streptomycetaceae</taxon>
        <taxon>Streptomyces</taxon>
    </lineage>
</organism>
<proteinExistence type="inferred from homology"/>
<evidence type="ECO:0000259" key="4">
    <source>
        <dbReference type="Pfam" id="PF06722"/>
    </source>
</evidence>
<dbReference type="EMBL" id="DQ116941">
    <property type="protein sequence ID" value="AAZ77672.1"/>
    <property type="molecule type" value="Genomic_DNA"/>
</dbReference>
<keyword evidence="2" id="KW-0328">Glycosyltransferase</keyword>
<evidence type="ECO:0000259" key="5">
    <source>
        <dbReference type="Pfam" id="PF21036"/>
    </source>
</evidence>
<dbReference type="CAZy" id="GT1">
    <property type="family name" value="Glycosyltransferase Family 1"/>
</dbReference>
<feature type="domain" description="Erythromycin biosynthesis protein CIII-like N-terminal" evidence="5">
    <location>
        <begin position="22"/>
        <end position="245"/>
    </location>
</feature>